<gene>
    <name evidence="13" type="ORF">Q8F55_007290</name>
</gene>
<evidence type="ECO:0000256" key="2">
    <source>
        <dbReference type="ARBA" id="ARBA00008711"/>
    </source>
</evidence>
<protein>
    <recommendedName>
        <fullName evidence="4">Methylated-DNA--protein-cysteine methyltransferase</fullName>
        <ecNumber evidence="3">2.1.1.63</ecNumber>
    </recommendedName>
    <alternativeName>
        <fullName evidence="9">6-O-methylguanine-DNA methyltransferase</fullName>
    </alternativeName>
    <alternativeName>
        <fullName evidence="10">O-6-methylguanine-DNA-alkyltransferase</fullName>
    </alternativeName>
</protein>
<keyword evidence="14" id="KW-1185">Reference proteome</keyword>
<keyword evidence="5" id="KW-0489">Methyltransferase</keyword>
<dbReference type="SUPFAM" id="SSF53155">
    <property type="entry name" value="Methylated DNA-protein cysteine methyltransferase domain"/>
    <property type="match status" value="1"/>
</dbReference>
<evidence type="ECO:0000256" key="6">
    <source>
        <dbReference type="ARBA" id="ARBA00022679"/>
    </source>
</evidence>
<dbReference type="Pfam" id="PF01035">
    <property type="entry name" value="DNA_binding_1"/>
    <property type="match status" value="1"/>
</dbReference>
<dbReference type="PANTHER" id="PTHR10815:SF13">
    <property type="entry name" value="METHYLATED-DNA--PROTEIN-CYSTEINE METHYLTRANSFERASE"/>
    <property type="match status" value="1"/>
</dbReference>
<feature type="domain" description="Methylated-DNA-[protein]-cysteine S-methyltransferase DNA binding" evidence="12">
    <location>
        <begin position="92"/>
        <end position="171"/>
    </location>
</feature>
<dbReference type="InterPro" id="IPR036217">
    <property type="entry name" value="MethylDNA_cys_MeTrfase_DNAb"/>
</dbReference>
<dbReference type="PANTHER" id="PTHR10815">
    <property type="entry name" value="METHYLATED-DNA--PROTEIN-CYSTEINE METHYLTRANSFERASE"/>
    <property type="match status" value="1"/>
</dbReference>
<dbReference type="EMBL" id="JBBXJM010000005">
    <property type="protein sequence ID" value="KAL1407854.1"/>
    <property type="molecule type" value="Genomic_DNA"/>
</dbReference>
<evidence type="ECO:0000256" key="9">
    <source>
        <dbReference type="ARBA" id="ARBA00030795"/>
    </source>
</evidence>
<keyword evidence="7" id="KW-0227">DNA damage</keyword>
<keyword evidence="6" id="KW-0808">Transferase</keyword>
<dbReference type="InterPro" id="IPR036388">
    <property type="entry name" value="WH-like_DNA-bd_sf"/>
</dbReference>
<evidence type="ECO:0000256" key="10">
    <source>
        <dbReference type="ARBA" id="ARBA00031621"/>
    </source>
</evidence>
<dbReference type="InterPro" id="IPR001497">
    <property type="entry name" value="MethylDNA_cys_MeTrfase_AS"/>
</dbReference>
<dbReference type="GeneID" id="95988333"/>
<dbReference type="Proteomes" id="UP001565368">
    <property type="component" value="Unassembled WGS sequence"/>
</dbReference>
<dbReference type="RefSeq" id="XP_069207798.1">
    <property type="nucleotide sequence ID" value="XM_069355727.1"/>
</dbReference>
<evidence type="ECO:0000256" key="7">
    <source>
        <dbReference type="ARBA" id="ARBA00022763"/>
    </source>
</evidence>
<dbReference type="CDD" id="cd06445">
    <property type="entry name" value="ATase"/>
    <property type="match status" value="1"/>
</dbReference>
<evidence type="ECO:0000256" key="4">
    <source>
        <dbReference type="ARBA" id="ARBA00015377"/>
    </source>
</evidence>
<dbReference type="EC" id="2.1.1.63" evidence="3"/>
<accession>A0ABR3PZH0</accession>
<dbReference type="InterPro" id="IPR036631">
    <property type="entry name" value="MGMT_N_sf"/>
</dbReference>
<dbReference type="Gene3D" id="3.30.160.70">
    <property type="entry name" value="Methylated DNA-protein cysteine methyltransferase domain"/>
    <property type="match status" value="1"/>
</dbReference>
<evidence type="ECO:0000256" key="3">
    <source>
        <dbReference type="ARBA" id="ARBA00011918"/>
    </source>
</evidence>
<evidence type="ECO:0000256" key="8">
    <source>
        <dbReference type="ARBA" id="ARBA00023204"/>
    </source>
</evidence>
<evidence type="ECO:0000313" key="14">
    <source>
        <dbReference type="Proteomes" id="UP001565368"/>
    </source>
</evidence>
<evidence type="ECO:0000259" key="12">
    <source>
        <dbReference type="Pfam" id="PF01035"/>
    </source>
</evidence>
<comment type="caution">
    <text evidence="13">The sequence shown here is derived from an EMBL/GenBank/DDBJ whole genome shotgun (WGS) entry which is preliminary data.</text>
</comment>
<comment type="catalytic activity">
    <reaction evidence="1">
        <text>a 4-O-methyl-thymidine in DNA + L-cysteinyl-[protein] = a thymidine in DNA + S-methyl-L-cysteinyl-[protein]</text>
        <dbReference type="Rhea" id="RHEA:53428"/>
        <dbReference type="Rhea" id="RHEA-COMP:10131"/>
        <dbReference type="Rhea" id="RHEA-COMP:10132"/>
        <dbReference type="Rhea" id="RHEA-COMP:13555"/>
        <dbReference type="Rhea" id="RHEA-COMP:13556"/>
        <dbReference type="ChEBI" id="CHEBI:29950"/>
        <dbReference type="ChEBI" id="CHEBI:82612"/>
        <dbReference type="ChEBI" id="CHEBI:137386"/>
        <dbReference type="ChEBI" id="CHEBI:137387"/>
        <dbReference type="EC" id="2.1.1.63"/>
    </reaction>
</comment>
<name>A0ABR3PZH0_9TREE</name>
<dbReference type="InterPro" id="IPR014048">
    <property type="entry name" value="MethylDNA_cys_MeTrfase_DNA-bd"/>
</dbReference>
<dbReference type="Gene3D" id="1.10.10.10">
    <property type="entry name" value="Winged helix-like DNA-binding domain superfamily/Winged helix DNA-binding domain"/>
    <property type="match status" value="1"/>
</dbReference>
<evidence type="ECO:0000256" key="5">
    <source>
        <dbReference type="ARBA" id="ARBA00022603"/>
    </source>
</evidence>
<evidence type="ECO:0000256" key="11">
    <source>
        <dbReference type="ARBA" id="ARBA00049348"/>
    </source>
</evidence>
<proteinExistence type="inferred from homology"/>
<dbReference type="SUPFAM" id="SSF46767">
    <property type="entry name" value="Methylated DNA-protein cysteine methyltransferase, C-terminal domain"/>
    <property type="match status" value="1"/>
</dbReference>
<dbReference type="PROSITE" id="PS00374">
    <property type="entry name" value="MGMT"/>
    <property type="match status" value="1"/>
</dbReference>
<comment type="catalytic activity">
    <reaction evidence="11">
        <text>a 6-O-methyl-2'-deoxyguanosine in DNA + L-cysteinyl-[protein] = S-methyl-L-cysteinyl-[protein] + a 2'-deoxyguanosine in DNA</text>
        <dbReference type="Rhea" id="RHEA:24000"/>
        <dbReference type="Rhea" id="RHEA-COMP:10131"/>
        <dbReference type="Rhea" id="RHEA-COMP:10132"/>
        <dbReference type="Rhea" id="RHEA-COMP:11367"/>
        <dbReference type="Rhea" id="RHEA-COMP:11368"/>
        <dbReference type="ChEBI" id="CHEBI:29950"/>
        <dbReference type="ChEBI" id="CHEBI:82612"/>
        <dbReference type="ChEBI" id="CHEBI:85445"/>
        <dbReference type="ChEBI" id="CHEBI:85448"/>
        <dbReference type="EC" id="2.1.1.63"/>
    </reaction>
</comment>
<keyword evidence="8" id="KW-0234">DNA repair</keyword>
<comment type="similarity">
    <text evidence="2">Belongs to the MGMT family.</text>
</comment>
<evidence type="ECO:0000256" key="1">
    <source>
        <dbReference type="ARBA" id="ARBA00001286"/>
    </source>
</evidence>
<evidence type="ECO:0000313" key="13">
    <source>
        <dbReference type="EMBL" id="KAL1407854.1"/>
    </source>
</evidence>
<dbReference type="NCBIfam" id="TIGR00589">
    <property type="entry name" value="ogt"/>
    <property type="match status" value="1"/>
</dbReference>
<reference evidence="13 14" key="1">
    <citation type="submission" date="2023-08" db="EMBL/GenBank/DDBJ databases">
        <title>Annotated Genome Sequence of Vanrija albida AlHP1.</title>
        <authorList>
            <person name="Herzog R."/>
        </authorList>
    </citation>
    <scope>NUCLEOTIDE SEQUENCE [LARGE SCALE GENOMIC DNA]</scope>
    <source>
        <strain evidence="13 14">AlHP1</strain>
    </source>
</reference>
<sequence>MPRPALPLSPISYTTTAHASMGTILIATSASTLAAVALADDAAAALNDLRMSYPARRLVPGKPEAHEIHREAITAHLDAGKPLPAPKLDGTPFQRAVWAAIAAIPRGETRTYAQLAADLGRPSAVRAVARACASNRVALAVPCHRVVGAGGKMTGYRWGVERKRVLLENERR</sequence>
<organism evidence="13 14">
    <name type="scientific">Vanrija albida</name>
    <dbReference type="NCBI Taxonomy" id="181172"/>
    <lineage>
        <taxon>Eukaryota</taxon>
        <taxon>Fungi</taxon>
        <taxon>Dikarya</taxon>
        <taxon>Basidiomycota</taxon>
        <taxon>Agaricomycotina</taxon>
        <taxon>Tremellomycetes</taxon>
        <taxon>Trichosporonales</taxon>
        <taxon>Trichosporonaceae</taxon>
        <taxon>Vanrija</taxon>
    </lineage>
</organism>